<accession>A0A1F5EFY4</accession>
<gene>
    <name evidence="1" type="ORF">A3F08_03155</name>
</gene>
<dbReference type="Pfam" id="PF13366">
    <property type="entry name" value="PDDEXK_3"/>
    <property type="match status" value="1"/>
</dbReference>
<dbReference type="NCBIfam" id="TIGR04256">
    <property type="entry name" value="GxxExxY"/>
    <property type="match status" value="1"/>
</dbReference>
<protein>
    <recommendedName>
        <fullName evidence="3">GxxExxY protein</fullName>
    </recommendedName>
</protein>
<dbReference type="EMBL" id="MEZV01000042">
    <property type="protein sequence ID" value="OGD66210.1"/>
    <property type="molecule type" value="Genomic_DNA"/>
</dbReference>
<dbReference type="AlphaFoldDB" id="A0A1F5EFY4"/>
<sequence length="128" mass="15215">MNKREDLIYPELSYGIVGILFDVYNEVGFGHKEKYYQNAIRVALKNTKFRFKEQVYSPLEYKEERIGKYFLDFLIEEKIILEIKVGSLFRRQNIDQVYAYLKANNLKLGIIANFTRTGVSYKRIVNIK</sequence>
<dbReference type="InterPro" id="IPR026350">
    <property type="entry name" value="GxxExxY"/>
</dbReference>
<proteinExistence type="predicted"/>
<evidence type="ECO:0000313" key="1">
    <source>
        <dbReference type="EMBL" id="OGD66210.1"/>
    </source>
</evidence>
<name>A0A1F5EFY4_9BACT</name>
<dbReference type="Proteomes" id="UP000176451">
    <property type="component" value="Unassembled WGS sequence"/>
</dbReference>
<evidence type="ECO:0008006" key="3">
    <source>
        <dbReference type="Google" id="ProtNLM"/>
    </source>
</evidence>
<organism evidence="1 2">
    <name type="scientific">Candidatus Berkelbacteria bacterium RIFCSPHIGHO2_12_FULL_36_9</name>
    <dbReference type="NCBI Taxonomy" id="1797469"/>
    <lineage>
        <taxon>Bacteria</taxon>
        <taxon>Candidatus Berkelbacteria</taxon>
    </lineage>
</organism>
<evidence type="ECO:0000313" key="2">
    <source>
        <dbReference type="Proteomes" id="UP000176451"/>
    </source>
</evidence>
<comment type="caution">
    <text evidence="1">The sequence shown here is derived from an EMBL/GenBank/DDBJ whole genome shotgun (WGS) entry which is preliminary data.</text>
</comment>
<dbReference type="STRING" id="1797469.A3F08_03155"/>
<reference evidence="1 2" key="1">
    <citation type="journal article" date="2016" name="Nat. Commun.">
        <title>Thousands of microbial genomes shed light on interconnected biogeochemical processes in an aquifer system.</title>
        <authorList>
            <person name="Anantharaman K."/>
            <person name="Brown C.T."/>
            <person name="Hug L.A."/>
            <person name="Sharon I."/>
            <person name="Castelle C.J."/>
            <person name="Probst A.J."/>
            <person name="Thomas B.C."/>
            <person name="Singh A."/>
            <person name="Wilkins M.J."/>
            <person name="Karaoz U."/>
            <person name="Brodie E.L."/>
            <person name="Williams K.H."/>
            <person name="Hubbard S.S."/>
            <person name="Banfield J.F."/>
        </authorList>
    </citation>
    <scope>NUCLEOTIDE SEQUENCE [LARGE SCALE GENOMIC DNA]</scope>
</reference>